<feature type="compositionally biased region" description="Low complexity" evidence="1">
    <location>
        <begin position="1224"/>
        <end position="1238"/>
    </location>
</feature>
<dbReference type="Proteomes" id="UP000311382">
    <property type="component" value="Unassembled WGS sequence"/>
</dbReference>
<reference evidence="2 3" key="1">
    <citation type="submission" date="2019-03" db="EMBL/GenBank/DDBJ databases">
        <title>Rhodosporidium diobovatum UCD-FST 08-225 genome sequencing, assembly, and annotation.</title>
        <authorList>
            <person name="Fakankun I.U."/>
            <person name="Fristensky B."/>
            <person name="Levin D.B."/>
        </authorList>
    </citation>
    <scope>NUCLEOTIDE SEQUENCE [LARGE SCALE GENOMIC DNA]</scope>
    <source>
        <strain evidence="2 3">UCD-FST 08-225</strain>
    </source>
</reference>
<dbReference type="EMBL" id="SOZI01000005">
    <property type="protein sequence ID" value="TNY24051.1"/>
    <property type="molecule type" value="Genomic_DNA"/>
</dbReference>
<feature type="region of interest" description="Disordered" evidence="1">
    <location>
        <begin position="977"/>
        <end position="1003"/>
    </location>
</feature>
<dbReference type="OrthoDB" id="2529979at2759"/>
<evidence type="ECO:0000313" key="2">
    <source>
        <dbReference type="EMBL" id="TNY24051.1"/>
    </source>
</evidence>
<feature type="compositionally biased region" description="Low complexity" evidence="1">
    <location>
        <begin position="711"/>
        <end position="730"/>
    </location>
</feature>
<name>A0A5C5G839_9BASI</name>
<dbReference type="PANTHER" id="PTHR28093">
    <property type="entry name" value="MORPHOGENESIS-RELATED PROTEIN MSB1"/>
    <property type="match status" value="1"/>
</dbReference>
<feature type="region of interest" description="Disordered" evidence="1">
    <location>
        <begin position="60"/>
        <end position="124"/>
    </location>
</feature>
<feature type="compositionally biased region" description="Low complexity" evidence="1">
    <location>
        <begin position="1133"/>
        <end position="1146"/>
    </location>
</feature>
<gene>
    <name evidence="2" type="ORF">DMC30DRAFT_407723</name>
</gene>
<feature type="compositionally biased region" description="Low complexity" evidence="1">
    <location>
        <begin position="818"/>
        <end position="839"/>
    </location>
</feature>
<feature type="compositionally biased region" description="Polar residues" evidence="1">
    <location>
        <begin position="1759"/>
        <end position="1769"/>
    </location>
</feature>
<dbReference type="InterPro" id="IPR037508">
    <property type="entry name" value="Msb1/Mug8"/>
</dbReference>
<feature type="compositionally biased region" description="Polar residues" evidence="1">
    <location>
        <begin position="1182"/>
        <end position="1196"/>
    </location>
</feature>
<feature type="region of interest" description="Disordered" evidence="1">
    <location>
        <begin position="1"/>
        <end position="41"/>
    </location>
</feature>
<proteinExistence type="predicted"/>
<feature type="region of interest" description="Disordered" evidence="1">
    <location>
        <begin position="709"/>
        <end position="965"/>
    </location>
</feature>
<feature type="compositionally biased region" description="Basic and acidic residues" evidence="1">
    <location>
        <begin position="1306"/>
        <end position="1345"/>
    </location>
</feature>
<feature type="compositionally biased region" description="Low complexity" evidence="1">
    <location>
        <begin position="1822"/>
        <end position="1835"/>
    </location>
</feature>
<dbReference type="STRING" id="5288.A0A5C5G839"/>
<feature type="compositionally biased region" description="Gly residues" evidence="1">
    <location>
        <begin position="435"/>
        <end position="446"/>
    </location>
</feature>
<feature type="compositionally biased region" description="Basic and acidic residues" evidence="1">
    <location>
        <begin position="1161"/>
        <end position="1181"/>
    </location>
</feature>
<dbReference type="InterPro" id="IPR008936">
    <property type="entry name" value="Rho_GTPase_activation_prot"/>
</dbReference>
<feature type="compositionally biased region" description="Polar residues" evidence="1">
    <location>
        <begin position="1809"/>
        <end position="1821"/>
    </location>
</feature>
<protein>
    <submittedName>
        <fullName evidence="2">Uncharacterized protein</fullName>
    </submittedName>
</protein>
<feature type="compositionally biased region" description="Low complexity" evidence="1">
    <location>
        <begin position="1365"/>
        <end position="1386"/>
    </location>
</feature>
<evidence type="ECO:0000256" key="1">
    <source>
        <dbReference type="SAM" id="MobiDB-lite"/>
    </source>
</evidence>
<evidence type="ECO:0000313" key="3">
    <source>
        <dbReference type="Proteomes" id="UP000311382"/>
    </source>
</evidence>
<feature type="region of interest" description="Disordered" evidence="1">
    <location>
        <begin position="421"/>
        <end position="449"/>
    </location>
</feature>
<sequence>MPFLSRFSSFKGRDRSASKRSAFDSSAPRPDPRPDLLPLSLPTSSLLVDASRANPLLLSAGTHAGARGPTAADNDDDDDLRSLRSVDTTPWVHIDADSPVKPRRGHAPSTPQRERSADPARERRERVRLEKARLGPLEVTLLLDECGSVIRSRGLTTLGLFRPFRASESRPAIRALCLAFLDYVAECAARPAAGGAGAAEKGDARGTEASRAVLLHAFREELRYAGVHDVVVVLKWGLRHLTYPPGHSFAGLGAPSLSWYTSFVARTTPHSPPHAFSAFLLPSLPPQSQSLLLSALSLVQAVAAHAQENAMPAPRLCRLLASYLFDLSPAAAGHPSSSTSSFDAAHELFCAAGDALEGVLRASLAEQTDLPARLAELLHPEERRPDVQDRTVRVLRVELETRGEWDPVEVGGTGRVNDQETGRAAHASAAEWQGQGQGWGGGGRGGTPARRMPLDVLRDALEQEGIAAGEDDAAARAWEALRRCAAEKEKEGDANAGAEALLDGEVVRVLDLVGLGPAAGDPSTDAPFALLGGARGRTQSHAAAASGARGNGALGLLAGRPASRSTGNLLSPAQQQQQQPASWDLFASSGFAPSPADTELDLLSPAQLLHRAEALAAAARRARPKPFARLVALRIDAVDEAFADLWLDSLDETRSTASPCAAWPSVVLAPLERGVAAQLGGGEAGADAPPRHLLVVEVLLPLEGRRPAPHHPSTLLAPPPALARAGSSASPRDRDGAGGFPGGKWRRRASAIFSHSGTGTGTGAGPTPVGTGQDNALAPQPTSPRRGRMSLGRPAAPLSSSSARSRADLPPAIPAVPPSNAAADSGPGPASPGVDASPSRPGGFVRSISQGFASARRKTSRQSMYGGGAALASPVEDKEVQPVPAQRWEGRTLPSSPGAGEGEGADEVRGYDVATPEGSPVLARSSSASGRDEQLLAPQQSDRHVGGMNGAREGAPPLGRVAVPSPVMEEQELFEGQPPAMQRSASVDPLSGSPNLLDCEPLAPQHGAPFGNLAEVEPVVSTEAGPLAAVGVPQLERAAAADEPESVVGLDEGAQEGHEASGSDEAAQPLPQLPETADLPAPTSAEELVAPPYATTEIAQPPCEPAAQVHEEQTATDPSGETLAVEQPETVEPATPTSPLVTLSLPPDDEAKALPSVPLDEGEHVRVAEEPAESLRDEQEVQRTFPSLVSSSSATHAQYPAASPGASIVGLGLVGAPAALIEPEPAAPATPTKGATIASPSRDLNTPSSVAMGKTLSAESARSRDSRTAPKSPTPSRGSTSSTGSRKFLASVGGFLKRKKSTVSKEQARRDKDAAEAAAREEREAKELRKLREEELRREVRERKAPTPVSNVKARVREIEEEEAAVGASAVVPTSPTTPSRVRTASGGPRPATPTRSLARPGSVLSLRSAAAAKTGAPELPLPPIPAPAPVENGSNEVAVAEPEPAAVSATVAGGPAGPSVDDSVTLSTVDEPTLVSSVETAPESDHTGVIGVAPVVSPAQESQHLHIKAPGALDELASPLPSPTPHTAETGEPALLADGEDLTAPLPDVAPPVSALATGQDPVSVADVETLLADPDEAHAAVIPSIDISSPAPTPQTPEHLHVKVPSALEDLPSPVPSPTPGAEAHDGEVDALVDEEDTTEVIPEVKAPVFAPEGDKAGEGEEAAAVPHAVEGGDVAPADEQVEAASEGTAEPVELNGEHFDTNGVSVEPHEGHTQEASGEMIINSGEPTPLDEQVSAPATEPPRSPREHEPPTTPSKTALSHVTNGTPLAHATPVAPLGDDVFSASPSAAVDATPTKPSAPLPPLLRQSTSQYSLSTTRSFQTADSSAQSSATEGEWEPAASREAF</sequence>
<comment type="caution">
    <text evidence="2">The sequence shown here is derived from an EMBL/GenBank/DDBJ whole genome shotgun (WGS) entry which is preliminary data.</text>
</comment>
<feature type="region of interest" description="Disordered" evidence="1">
    <location>
        <begin position="1515"/>
        <end position="1556"/>
    </location>
</feature>
<accession>A0A5C5G839</accession>
<keyword evidence="3" id="KW-1185">Reference proteome</keyword>
<feature type="region of interest" description="Disordered" evidence="1">
    <location>
        <begin position="1641"/>
        <end position="1848"/>
    </location>
</feature>
<feature type="compositionally biased region" description="Basic and acidic residues" evidence="1">
    <location>
        <begin position="112"/>
        <end position="124"/>
    </location>
</feature>
<feature type="compositionally biased region" description="Pro residues" evidence="1">
    <location>
        <begin position="1420"/>
        <end position="1429"/>
    </location>
</feature>
<feature type="compositionally biased region" description="Low complexity" evidence="1">
    <location>
        <begin position="1270"/>
        <end position="1287"/>
    </location>
</feature>
<dbReference type="Gene3D" id="1.10.555.10">
    <property type="entry name" value="Rho GTPase activation protein"/>
    <property type="match status" value="1"/>
</dbReference>
<feature type="region of interest" description="Disordered" evidence="1">
    <location>
        <begin position="1224"/>
        <end position="1434"/>
    </location>
</feature>
<dbReference type="SUPFAM" id="SSF48350">
    <property type="entry name" value="GTPase activation domain, GAP"/>
    <property type="match status" value="1"/>
</dbReference>
<feature type="compositionally biased region" description="Low complexity" evidence="1">
    <location>
        <begin position="790"/>
        <end position="810"/>
    </location>
</feature>
<feature type="compositionally biased region" description="Low complexity" evidence="1">
    <location>
        <begin position="1665"/>
        <end position="1675"/>
    </location>
</feature>
<organism evidence="2 3">
    <name type="scientific">Rhodotorula diobovata</name>
    <dbReference type="NCBI Taxonomy" id="5288"/>
    <lineage>
        <taxon>Eukaryota</taxon>
        <taxon>Fungi</taxon>
        <taxon>Dikarya</taxon>
        <taxon>Basidiomycota</taxon>
        <taxon>Pucciniomycotina</taxon>
        <taxon>Microbotryomycetes</taxon>
        <taxon>Sporidiobolales</taxon>
        <taxon>Sporidiobolaceae</taxon>
        <taxon>Rhodotorula</taxon>
    </lineage>
</organism>
<dbReference type="PANTHER" id="PTHR28093:SF1">
    <property type="entry name" value="MORPHOGENESIS-RELATED PROTEIN MSB1"/>
    <property type="match status" value="1"/>
</dbReference>
<feature type="region of interest" description="Disordered" evidence="1">
    <location>
        <begin position="1035"/>
        <end position="1208"/>
    </location>
</feature>